<organism evidence="1">
    <name type="scientific">Tanacetum cinerariifolium</name>
    <name type="common">Dalmatian daisy</name>
    <name type="synonym">Chrysanthemum cinerariifolium</name>
    <dbReference type="NCBI Taxonomy" id="118510"/>
    <lineage>
        <taxon>Eukaryota</taxon>
        <taxon>Viridiplantae</taxon>
        <taxon>Streptophyta</taxon>
        <taxon>Embryophyta</taxon>
        <taxon>Tracheophyta</taxon>
        <taxon>Spermatophyta</taxon>
        <taxon>Magnoliopsida</taxon>
        <taxon>eudicotyledons</taxon>
        <taxon>Gunneridae</taxon>
        <taxon>Pentapetalae</taxon>
        <taxon>asterids</taxon>
        <taxon>campanulids</taxon>
        <taxon>Asterales</taxon>
        <taxon>Asteraceae</taxon>
        <taxon>Asteroideae</taxon>
        <taxon>Anthemideae</taxon>
        <taxon>Anthemidinae</taxon>
        <taxon>Tanacetum</taxon>
    </lineage>
</organism>
<dbReference type="AlphaFoldDB" id="A0A699UEP9"/>
<protein>
    <submittedName>
        <fullName evidence="1">Uncharacterized protein</fullName>
    </submittedName>
</protein>
<name>A0A699UEP9_TANCI</name>
<reference evidence="1" key="1">
    <citation type="journal article" date="2019" name="Sci. Rep.">
        <title>Draft genome of Tanacetum cinerariifolium, the natural source of mosquito coil.</title>
        <authorList>
            <person name="Yamashiro T."/>
            <person name="Shiraishi A."/>
            <person name="Satake H."/>
            <person name="Nakayama K."/>
        </authorList>
    </citation>
    <scope>NUCLEOTIDE SEQUENCE</scope>
</reference>
<proteinExistence type="predicted"/>
<feature type="non-terminal residue" evidence="1">
    <location>
        <position position="62"/>
    </location>
</feature>
<sequence length="62" mass="6758">MIDPTSRNSSTTGKDVDLFLLASRMELSAVVDAEEFLLPAGTDADFKTTEEKLSTVSYTQGR</sequence>
<dbReference type="EMBL" id="BKCJ011326264">
    <property type="protein sequence ID" value="GFD20960.1"/>
    <property type="molecule type" value="Genomic_DNA"/>
</dbReference>
<gene>
    <name evidence="1" type="ORF">Tci_892929</name>
</gene>
<accession>A0A699UEP9</accession>
<comment type="caution">
    <text evidence="1">The sequence shown here is derived from an EMBL/GenBank/DDBJ whole genome shotgun (WGS) entry which is preliminary data.</text>
</comment>
<evidence type="ECO:0000313" key="1">
    <source>
        <dbReference type="EMBL" id="GFD20960.1"/>
    </source>
</evidence>